<comment type="function">
    <text evidence="11">Catalyzes the specific phosphorylation of the 3-hydroxyl group of shikimic acid using ATP as a cosubstrate.</text>
</comment>
<dbReference type="PANTHER" id="PTHR21087">
    <property type="entry name" value="SHIKIMATE KINASE"/>
    <property type="match status" value="1"/>
</dbReference>
<evidence type="ECO:0000256" key="5">
    <source>
        <dbReference type="ARBA" id="ARBA00022679"/>
    </source>
</evidence>
<dbReference type="RefSeq" id="WP_009767263.1">
    <property type="nucleotide sequence ID" value="NZ_ANIN01000001.1"/>
</dbReference>
<comment type="subcellular location">
    <subcellularLocation>
        <location evidence="11">Cytoplasm</location>
    </subcellularLocation>
</comment>
<dbReference type="InterPro" id="IPR023000">
    <property type="entry name" value="Shikimate_kinase_CS"/>
</dbReference>
<evidence type="ECO:0000256" key="9">
    <source>
        <dbReference type="ARBA" id="ARBA00023141"/>
    </source>
</evidence>
<comment type="cofactor">
    <cofactor evidence="11">
        <name>Mg(2+)</name>
        <dbReference type="ChEBI" id="CHEBI:18420"/>
    </cofactor>
    <text evidence="11">Binds 1 Mg(2+) ion per subunit.</text>
</comment>
<dbReference type="SUPFAM" id="SSF52540">
    <property type="entry name" value="P-loop containing nucleoside triphosphate hydrolases"/>
    <property type="match status" value="1"/>
</dbReference>
<dbReference type="UniPathway" id="UPA00053">
    <property type="reaction ID" value="UER00088"/>
</dbReference>
<dbReference type="HAMAP" id="MF_00109">
    <property type="entry name" value="Shikimate_kinase"/>
    <property type="match status" value="1"/>
</dbReference>
<dbReference type="GO" id="GO:0008652">
    <property type="term" value="P:amino acid biosynthetic process"/>
    <property type="evidence" value="ECO:0007669"/>
    <property type="project" value="UniProtKB-KW"/>
</dbReference>
<dbReference type="STRING" id="1230338.MOMA_03540"/>
<dbReference type="Proteomes" id="UP000023795">
    <property type="component" value="Unassembled WGS sequence"/>
</dbReference>
<feature type="binding site" evidence="11">
    <location>
        <begin position="17"/>
        <end position="22"/>
    </location>
    <ligand>
        <name>ATP</name>
        <dbReference type="ChEBI" id="CHEBI:30616"/>
    </ligand>
</feature>
<feature type="binding site" evidence="11">
    <location>
        <position position="141"/>
    </location>
    <ligand>
        <name>substrate</name>
    </ligand>
</feature>
<dbReference type="GO" id="GO:0005829">
    <property type="term" value="C:cytosol"/>
    <property type="evidence" value="ECO:0007669"/>
    <property type="project" value="TreeGrafter"/>
</dbReference>
<feature type="binding site" evidence="11">
    <location>
        <position position="63"/>
    </location>
    <ligand>
        <name>substrate</name>
    </ligand>
</feature>
<keyword evidence="11" id="KW-0460">Magnesium</keyword>
<dbReference type="InterPro" id="IPR000623">
    <property type="entry name" value="Shikimate_kinase/TSH1"/>
</dbReference>
<evidence type="ECO:0000256" key="2">
    <source>
        <dbReference type="ARBA" id="ARBA00006997"/>
    </source>
</evidence>
<dbReference type="Pfam" id="PF01202">
    <property type="entry name" value="SKI"/>
    <property type="match status" value="1"/>
</dbReference>
<comment type="caution">
    <text evidence="11">Lacks conserved residue(s) required for the propagation of feature annotation.</text>
</comment>
<dbReference type="GO" id="GO:0009073">
    <property type="term" value="P:aromatic amino acid family biosynthetic process"/>
    <property type="evidence" value="ECO:0007669"/>
    <property type="project" value="UniProtKB-KW"/>
</dbReference>
<dbReference type="PROSITE" id="PS01128">
    <property type="entry name" value="SHIKIMATE_KINASE"/>
    <property type="match status" value="1"/>
</dbReference>
<dbReference type="CDD" id="cd00464">
    <property type="entry name" value="SK"/>
    <property type="match status" value="1"/>
</dbReference>
<dbReference type="eggNOG" id="COG0703">
    <property type="taxonomic scope" value="Bacteria"/>
</dbReference>
<proteinExistence type="inferred from homology"/>
<evidence type="ECO:0000256" key="4">
    <source>
        <dbReference type="ARBA" id="ARBA00022605"/>
    </source>
</evidence>
<dbReference type="PATRIC" id="fig|1230338.3.peg.766"/>
<feature type="binding site" evidence="11">
    <location>
        <position position="85"/>
    </location>
    <ligand>
        <name>substrate</name>
    </ligand>
</feature>
<dbReference type="GO" id="GO:0000287">
    <property type="term" value="F:magnesium ion binding"/>
    <property type="evidence" value="ECO:0007669"/>
    <property type="project" value="UniProtKB-UniRule"/>
</dbReference>
<comment type="pathway">
    <text evidence="1 11">Metabolic intermediate biosynthesis; chorismate biosynthesis; chorismate from D-erythrose 4-phosphate and phosphoenolpyruvate: step 5/7.</text>
</comment>
<dbReference type="OrthoDB" id="9800332at2"/>
<protein>
    <recommendedName>
        <fullName evidence="3 11">Shikimate kinase</fullName>
        <shortName evidence="11">SK</shortName>
        <ecNumber evidence="3 11">2.7.1.71</ecNumber>
    </recommendedName>
</protein>
<evidence type="ECO:0000256" key="11">
    <source>
        <dbReference type="HAMAP-Rule" id="MF_00109"/>
    </source>
</evidence>
<feature type="binding site" evidence="11">
    <location>
        <position position="21"/>
    </location>
    <ligand>
        <name>Mg(2+)</name>
        <dbReference type="ChEBI" id="CHEBI:18420"/>
    </ligand>
</feature>
<comment type="subunit">
    <text evidence="11">Monomer.</text>
</comment>
<reference evidence="12 13" key="1">
    <citation type="journal article" date="2013" name="Genome Announc.">
        <title>Genome Sequence of Moraxella macacae 0408225, a Novel Bacterial Species Isolated from a Cynomolgus Macaque with Epistaxis.</title>
        <authorList>
            <person name="Ladner J.T."/>
            <person name="Whitehouse C.A."/>
            <person name="Koroleva G.I."/>
            <person name="Palacios G.F."/>
        </authorList>
    </citation>
    <scope>NUCLEOTIDE SEQUENCE [LARGE SCALE GENOMIC DNA]</scope>
    <source>
        <strain evidence="12 13">0408225</strain>
    </source>
</reference>
<evidence type="ECO:0000256" key="1">
    <source>
        <dbReference type="ARBA" id="ARBA00004842"/>
    </source>
</evidence>
<keyword evidence="11" id="KW-0479">Metal-binding</keyword>
<dbReference type="GO" id="GO:0004765">
    <property type="term" value="F:shikimate kinase activity"/>
    <property type="evidence" value="ECO:0007669"/>
    <property type="project" value="UniProtKB-UniRule"/>
</dbReference>
<dbReference type="InterPro" id="IPR031322">
    <property type="entry name" value="Shikimate/glucono_kinase"/>
</dbReference>
<evidence type="ECO:0000256" key="8">
    <source>
        <dbReference type="ARBA" id="ARBA00022840"/>
    </source>
</evidence>
<dbReference type="GO" id="GO:0005524">
    <property type="term" value="F:ATP binding"/>
    <property type="evidence" value="ECO:0007669"/>
    <property type="project" value="UniProtKB-UniRule"/>
</dbReference>
<dbReference type="PANTHER" id="PTHR21087:SF16">
    <property type="entry name" value="SHIKIMATE KINASE 1, CHLOROPLASTIC"/>
    <property type="match status" value="1"/>
</dbReference>
<accession>L2F8P8</accession>
<evidence type="ECO:0000256" key="6">
    <source>
        <dbReference type="ARBA" id="ARBA00022741"/>
    </source>
</evidence>
<keyword evidence="9 11" id="KW-0057">Aromatic amino acid biosynthesis</keyword>
<dbReference type="EMBL" id="ANIN01000001">
    <property type="protein sequence ID" value="ELA09444.1"/>
    <property type="molecule type" value="Genomic_DNA"/>
</dbReference>
<evidence type="ECO:0000256" key="10">
    <source>
        <dbReference type="ARBA" id="ARBA00048567"/>
    </source>
</evidence>
<gene>
    <name evidence="11 12" type="primary">aroK</name>
    <name evidence="12" type="ORF">MOMA_03540</name>
</gene>
<feature type="binding site" evidence="11">
    <location>
        <position position="122"/>
    </location>
    <ligand>
        <name>ATP</name>
        <dbReference type="ChEBI" id="CHEBI:30616"/>
    </ligand>
</feature>
<comment type="similarity">
    <text evidence="2 11">Belongs to the shikimate kinase family.</text>
</comment>
<dbReference type="InterPro" id="IPR027417">
    <property type="entry name" value="P-loop_NTPase"/>
</dbReference>
<comment type="catalytic activity">
    <reaction evidence="10 11">
        <text>shikimate + ATP = 3-phosphoshikimate + ADP + H(+)</text>
        <dbReference type="Rhea" id="RHEA:13121"/>
        <dbReference type="ChEBI" id="CHEBI:15378"/>
        <dbReference type="ChEBI" id="CHEBI:30616"/>
        <dbReference type="ChEBI" id="CHEBI:36208"/>
        <dbReference type="ChEBI" id="CHEBI:145989"/>
        <dbReference type="ChEBI" id="CHEBI:456216"/>
        <dbReference type="EC" id="2.7.1.71"/>
    </reaction>
</comment>
<feature type="binding site" evidence="11">
    <location>
        <position position="39"/>
    </location>
    <ligand>
        <name>substrate</name>
    </ligand>
</feature>
<organism evidence="12 13">
    <name type="scientific">Moraxella macacae 0408225</name>
    <dbReference type="NCBI Taxonomy" id="1230338"/>
    <lineage>
        <taxon>Bacteria</taxon>
        <taxon>Pseudomonadati</taxon>
        <taxon>Pseudomonadota</taxon>
        <taxon>Gammaproteobacteria</taxon>
        <taxon>Moraxellales</taxon>
        <taxon>Moraxellaceae</taxon>
        <taxon>Moraxella</taxon>
    </lineage>
</organism>
<comment type="caution">
    <text evidence="12">The sequence shown here is derived from an EMBL/GenBank/DDBJ whole genome shotgun (WGS) entry which is preliminary data.</text>
</comment>
<dbReference type="GO" id="GO:0009423">
    <property type="term" value="P:chorismate biosynthetic process"/>
    <property type="evidence" value="ECO:0007669"/>
    <property type="project" value="UniProtKB-UniRule"/>
</dbReference>
<dbReference type="AlphaFoldDB" id="L2F8P8"/>
<keyword evidence="11" id="KW-0963">Cytoplasm</keyword>
<keyword evidence="6 11" id="KW-0547">Nucleotide-binding</keyword>
<evidence type="ECO:0000256" key="3">
    <source>
        <dbReference type="ARBA" id="ARBA00012154"/>
    </source>
</evidence>
<evidence type="ECO:0000313" key="12">
    <source>
        <dbReference type="EMBL" id="ELA09444.1"/>
    </source>
</evidence>
<dbReference type="PRINTS" id="PR01100">
    <property type="entry name" value="SHIKIMTKNASE"/>
</dbReference>
<dbReference type="EC" id="2.7.1.71" evidence="3 11"/>
<keyword evidence="5 11" id="KW-0808">Transferase</keyword>
<evidence type="ECO:0000256" key="7">
    <source>
        <dbReference type="ARBA" id="ARBA00022777"/>
    </source>
</evidence>
<dbReference type="Gene3D" id="3.40.50.300">
    <property type="entry name" value="P-loop containing nucleotide triphosphate hydrolases"/>
    <property type="match status" value="1"/>
</dbReference>
<keyword evidence="13" id="KW-1185">Reference proteome</keyword>
<keyword evidence="7 11" id="KW-0418">Kinase</keyword>
<keyword evidence="8 11" id="KW-0067">ATP-binding</keyword>
<evidence type="ECO:0000313" key="13">
    <source>
        <dbReference type="Proteomes" id="UP000023795"/>
    </source>
</evidence>
<keyword evidence="4 11" id="KW-0028">Amino-acid biosynthesis</keyword>
<name>L2F8P8_9GAMM</name>
<sequence>MGYTRQPPLIVLIGPMGAGKTTIGKLLASQLGYRFFDSDHEIERVSGASVSWIFDKEGEMGFRQRESRTLDELTQCQQVVLATGGGAVMTPLNQAYLKRGIVIYLKAQVDIQYERTYKDKNRPLLQTQNPKQKLADLFAIRDPIYQSLADIVVTTGYLSPKKMIKEILWQLQGFSQTYLLDKDTPIVSVTVTKIQR</sequence>